<organism evidence="1 2">
    <name type="scientific">Opisthorchis viverrini</name>
    <name type="common">Southeast Asian liver fluke</name>
    <dbReference type="NCBI Taxonomy" id="6198"/>
    <lineage>
        <taxon>Eukaryota</taxon>
        <taxon>Metazoa</taxon>
        <taxon>Spiralia</taxon>
        <taxon>Lophotrochozoa</taxon>
        <taxon>Platyhelminthes</taxon>
        <taxon>Trematoda</taxon>
        <taxon>Digenea</taxon>
        <taxon>Opisthorchiida</taxon>
        <taxon>Opisthorchiata</taxon>
        <taxon>Opisthorchiidae</taxon>
        <taxon>Opisthorchis</taxon>
    </lineage>
</organism>
<dbReference type="Proteomes" id="UP000243686">
    <property type="component" value="Unassembled WGS sequence"/>
</dbReference>
<proteinExistence type="predicted"/>
<dbReference type="EMBL" id="KV898991">
    <property type="protein sequence ID" value="OON16056.1"/>
    <property type="molecule type" value="Genomic_DNA"/>
</dbReference>
<keyword evidence="2" id="KW-1185">Reference proteome</keyword>
<name>A0A1S8WNL6_OPIVI</name>
<evidence type="ECO:0000313" key="1">
    <source>
        <dbReference type="EMBL" id="OON16056.1"/>
    </source>
</evidence>
<dbReference type="AlphaFoldDB" id="A0A1S8WNL6"/>
<evidence type="ECO:0000313" key="2">
    <source>
        <dbReference type="Proteomes" id="UP000243686"/>
    </source>
</evidence>
<dbReference type="Gene3D" id="3.40.190.10">
    <property type="entry name" value="Periplasmic binding protein-like II"/>
    <property type="match status" value="2"/>
</dbReference>
<sequence length="86" mass="9696">MWEFMNANKSLFVNKTEDGIVRALNGDYAFILESTLNEYYSQRNCQLTPLGGLLDPRGYGIGLPIGMHVRADVSKFSQTDFQTSSR</sequence>
<protein>
    <submittedName>
        <fullName evidence="1">Uncharacterized protein</fullName>
    </submittedName>
</protein>
<accession>A0A1S8WNL6</accession>
<reference evidence="1 2" key="1">
    <citation type="submission" date="2015-03" db="EMBL/GenBank/DDBJ databases">
        <title>Draft genome of the nematode, Opisthorchis viverrini.</title>
        <authorList>
            <person name="Mitreva M."/>
        </authorList>
    </citation>
    <scope>NUCLEOTIDE SEQUENCE [LARGE SCALE GENOMIC DNA]</scope>
    <source>
        <strain evidence="1">Khon Kaen</strain>
    </source>
</reference>
<dbReference type="SUPFAM" id="SSF53850">
    <property type="entry name" value="Periplasmic binding protein-like II"/>
    <property type="match status" value="1"/>
</dbReference>
<gene>
    <name evidence="1" type="ORF">X801_08135</name>
</gene>